<evidence type="ECO:0000313" key="8">
    <source>
        <dbReference type="EMBL" id="SCW04479.1"/>
    </source>
</evidence>
<dbReference type="GO" id="GO:1990189">
    <property type="term" value="F:protein N-terminal-serine acetyltransferase activity"/>
    <property type="evidence" value="ECO:0007669"/>
    <property type="project" value="TreeGrafter"/>
</dbReference>
<keyword evidence="3" id="KW-0963">Cytoplasm</keyword>
<dbReference type="SUPFAM" id="SSF55729">
    <property type="entry name" value="Acyl-CoA N-acyltransferases (Nat)"/>
    <property type="match status" value="1"/>
</dbReference>
<dbReference type="Gene3D" id="3.40.630.30">
    <property type="match status" value="2"/>
</dbReference>
<keyword evidence="4" id="KW-0808">Transferase</keyword>
<dbReference type="PANTHER" id="PTHR20531">
    <property type="entry name" value="N-ALPHA-ACETYLTRANSFERASE 40"/>
    <property type="match status" value="1"/>
</dbReference>
<evidence type="ECO:0000256" key="7">
    <source>
        <dbReference type="SAM" id="MobiDB-lite"/>
    </source>
</evidence>
<comment type="subcellular location">
    <subcellularLocation>
        <location evidence="2">Cytoplasm</location>
    </subcellularLocation>
    <subcellularLocation>
        <location evidence="1">Nucleus</location>
    </subcellularLocation>
</comment>
<dbReference type="GO" id="GO:0005634">
    <property type="term" value="C:nucleus"/>
    <property type="evidence" value="ECO:0007669"/>
    <property type="project" value="UniProtKB-SubCell"/>
</dbReference>
<accession>A0A1G4MKR2</accession>
<keyword evidence="5" id="KW-0539">Nucleus</keyword>
<dbReference type="OrthoDB" id="424551at2759"/>
<dbReference type="STRING" id="4955.A0A1G4MKR2"/>
<dbReference type="InterPro" id="IPR039949">
    <property type="entry name" value="NAA40"/>
</dbReference>
<protein>
    <submittedName>
        <fullName evidence="8">LAFE_0H14444g1_1</fullName>
    </submittedName>
</protein>
<feature type="compositionally biased region" description="Basic and acidic residues" evidence="7">
    <location>
        <begin position="24"/>
        <end position="38"/>
    </location>
</feature>
<dbReference type="GO" id="GO:0010485">
    <property type="term" value="F:histone H4 acetyltransferase activity"/>
    <property type="evidence" value="ECO:0007669"/>
    <property type="project" value="InterPro"/>
</dbReference>
<name>A0A1G4MKR2_LACFM</name>
<feature type="region of interest" description="Disordered" evidence="7">
    <location>
        <begin position="1"/>
        <end position="82"/>
    </location>
</feature>
<keyword evidence="9" id="KW-1185">Reference proteome</keyword>
<dbReference type="Proteomes" id="UP000190831">
    <property type="component" value="Chromosome H"/>
</dbReference>
<organism evidence="8 9">
    <name type="scientific">Lachancea fermentati</name>
    <name type="common">Zygosaccharomyces fermentati</name>
    <dbReference type="NCBI Taxonomy" id="4955"/>
    <lineage>
        <taxon>Eukaryota</taxon>
        <taxon>Fungi</taxon>
        <taxon>Dikarya</taxon>
        <taxon>Ascomycota</taxon>
        <taxon>Saccharomycotina</taxon>
        <taxon>Saccharomycetes</taxon>
        <taxon>Saccharomycetales</taxon>
        <taxon>Saccharomycetaceae</taxon>
        <taxon>Lachancea</taxon>
    </lineage>
</organism>
<dbReference type="EMBL" id="LT598491">
    <property type="protein sequence ID" value="SCW04479.1"/>
    <property type="molecule type" value="Genomic_DNA"/>
</dbReference>
<dbReference type="GO" id="GO:0043998">
    <property type="term" value="F:histone H2A acetyltransferase activity"/>
    <property type="evidence" value="ECO:0007669"/>
    <property type="project" value="InterPro"/>
</dbReference>
<dbReference type="InterPro" id="IPR016181">
    <property type="entry name" value="Acyl_CoA_acyltransferase"/>
</dbReference>
<dbReference type="GO" id="GO:0005737">
    <property type="term" value="C:cytoplasm"/>
    <property type="evidence" value="ECO:0007669"/>
    <property type="project" value="UniProtKB-SubCell"/>
</dbReference>
<dbReference type="PANTHER" id="PTHR20531:SF1">
    <property type="entry name" value="N-ALPHA-ACETYLTRANSFERASE 40"/>
    <property type="match status" value="1"/>
</dbReference>
<reference evidence="8 9" key="1">
    <citation type="submission" date="2016-03" db="EMBL/GenBank/DDBJ databases">
        <authorList>
            <person name="Devillers H."/>
        </authorList>
    </citation>
    <scope>NUCLEOTIDE SEQUENCE [LARGE SCALE GENOMIC DNA]</scope>
    <source>
        <strain evidence="8">CBS 6772</strain>
    </source>
</reference>
<evidence type="ECO:0000256" key="5">
    <source>
        <dbReference type="ARBA" id="ARBA00023242"/>
    </source>
</evidence>
<evidence type="ECO:0000256" key="4">
    <source>
        <dbReference type="ARBA" id="ARBA00022679"/>
    </source>
</evidence>
<proteinExistence type="predicted"/>
<keyword evidence="6" id="KW-0012">Acyltransferase</keyword>
<evidence type="ECO:0000256" key="6">
    <source>
        <dbReference type="ARBA" id="ARBA00023315"/>
    </source>
</evidence>
<evidence type="ECO:0000256" key="3">
    <source>
        <dbReference type="ARBA" id="ARBA00022490"/>
    </source>
</evidence>
<evidence type="ECO:0000256" key="2">
    <source>
        <dbReference type="ARBA" id="ARBA00004496"/>
    </source>
</evidence>
<gene>
    <name evidence="8" type="ORF">LAFE_0H14444G</name>
</gene>
<evidence type="ECO:0000313" key="9">
    <source>
        <dbReference type="Proteomes" id="UP000190831"/>
    </source>
</evidence>
<sequence length="364" mass="39610">MVIDAAETEKGTRSGSDAGSDLAEGWRRDGPLRSRDLEPELEAGARAKPASLGSAGVDTDGVENGGADNTGIRATEGAETATTSDIVVRSKNKAQVDTILEQLLLLLDSNLGTVYRRASRKLYGNARPWQHNKRDEMVTPGMVYVVYQDENGQAAFFLSFMLTDEPELEPVSEPVLESALTPSLEPELEDKLARRPRNACRLTDCGSGAPDAQRISASELPRDPQLQSDAQHAFETAPGCTGGAGPSPAHCGPELSPAKVVYLYEIQLRACLQGHGLGTRYVGQKLKHVARDLHSADPTVQGIELTVFSDNRPALRLYRGVGLRLAAWSPRDEIMHTRRNTRSTAHNNGKLVRKPAYYVLFWAI</sequence>
<dbReference type="AlphaFoldDB" id="A0A1G4MKR2"/>
<evidence type="ECO:0000256" key="1">
    <source>
        <dbReference type="ARBA" id="ARBA00004123"/>
    </source>
</evidence>